<evidence type="ECO:0000256" key="5">
    <source>
        <dbReference type="ARBA" id="ARBA00022490"/>
    </source>
</evidence>
<dbReference type="SUPFAM" id="SSF55326">
    <property type="entry name" value="PurM N-terminal domain-like"/>
    <property type="match status" value="2"/>
</dbReference>
<evidence type="ECO:0000259" key="21">
    <source>
        <dbReference type="Pfam" id="PF22689"/>
    </source>
</evidence>
<evidence type="ECO:0000256" key="2">
    <source>
        <dbReference type="ARBA" id="ARBA00004920"/>
    </source>
</evidence>
<dbReference type="HAMAP" id="MF_00419">
    <property type="entry name" value="PurL_1"/>
    <property type="match status" value="1"/>
</dbReference>
<keyword evidence="11" id="KW-0067">ATP-binding</keyword>
<feature type="domain" description="PurM-like C-terminal" evidence="18">
    <location>
        <begin position="434"/>
        <end position="590"/>
    </location>
</feature>
<evidence type="ECO:0000256" key="16">
    <source>
        <dbReference type="ARBA" id="ARBA00057317"/>
    </source>
</evidence>
<dbReference type="GO" id="GO:0006189">
    <property type="term" value="P:'de novo' IMP biosynthetic process"/>
    <property type="evidence" value="ECO:0007669"/>
    <property type="project" value="UniProtKB-UniPathway"/>
</dbReference>
<evidence type="ECO:0000256" key="11">
    <source>
        <dbReference type="ARBA" id="ARBA00022840"/>
    </source>
</evidence>
<evidence type="ECO:0000259" key="18">
    <source>
        <dbReference type="Pfam" id="PF02769"/>
    </source>
</evidence>
<dbReference type="CDD" id="cd02203">
    <property type="entry name" value="PurL_repeat1"/>
    <property type="match status" value="1"/>
</dbReference>
<dbReference type="NCBIfam" id="NF003672">
    <property type="entry name" value="PRK05297.1"/>
    <property type="match status" value="1"/>
</dbReference>
<evidence type="ECO:0000256" key="4">
    <source>
        <dbReference type="ARBA" id="ARBA00012747"/>
    </source>
</evidence>
<dbReference type="EMBL" id="MNPL01000952">
    <property type="protein sequence ID" value="OQR79567.1"/>
    <property type="molecule type" value="Genomic_DNA"/>
</dbReference>
<dbReference type="STRING" id="418985.A0A1V9Y1C1"/>
<accession>A0A1V9Y1C1</accession>
<dbReference type="InterPro" id="IPR036676">
    <property type="entry name" value="PurM-like_C_sf"/>
</dbReference>
<dbReference type="Gene3D" id="1.10.8.750">
    <property type="entry name" value="Phosphoribosylformylglycinamidine synthase, linker domain"/>
    <property type="match status" value="1"/>
</dbReference>
<dbReference type="OrthoDB" id="6666987at2759"/>
<dbReference type="Pfam" id="PF13507">
    <property type="entry name" value="GATase_5"/>
    <property type="match status" value="1"/>
</dbReference>
<comment type="function">
    <text evidence="16">Phosphoribosylformylglycinamidine synthase involved in the purines biosynthetic pathway. Catalyzes the ATP-dependent conversion of formylglycinamide ribonucleotide (FGAR) and glutamine to yield formylglycinamidine ribonucleotide (FGAM) and glutamate.</text>
</comment>
<dbReference type="InterPro" id="IPR029062">
    <property type="entry name" value="Class_I_gatase-like"/>
</dbReference>
<dbReference type="FunFam" id="3.90.650.10:FF:000024">
    <property type="entry name" value="Phosphoribosylformylglycinamidine synthase"/>
    <property type="match status" value="1"/>
</dbReference>
<dbReference type="SUPFAM" id="SSF109736">
    <property type="entry name" value="FGAM synthase PurL, linker domain"/>
    <property type="match status" value="1"/>
</dbReference>
<dbReference type="GO" id="GO:0046872">
    <property type="term" value="F:metal ion binding"/>
    <property type="evidence" value="ECO:0007669"/>
    <property type="project" value="UniProtKB-KW"/>
</dbReference>
<dbReference type="InterPro" id="IPR036921">
    <property type="entry name" value="PurM-like_N_sf"/>
</dbReference>
<evidence type="ECO:0000313" key="23">
    <source>
        <dbReference type="Proteomes" id="UP000192247"/>
    </source>
</evidence>
<feature type="domain" description="Phosphoribosylformylglycinamidine synthase N-terminal" evidence="20">
    <location>
        <begin position="40"/>
        <end position="146"/>
    </location>
</feature>
<evidence type="ECO:0000256" key="1">
    <source>
        <dbReference type="ARBA" id="ARBA00004496"/>
    </source>
</evidence>
<keyword evidence="12" id="KW-0460">Magnesium</keyword>
<dbReference type="InterPro" id="IPR010918">
    <property type="entry name" value="PurM-like_C_dom"/>
</dbReference>
<dbReference type="EC" id="6.3.5.3" evidence="4"/>
<proteinExistence type="inferred from homology"/>
<evidence type="ECO:0000256" key="7">
    <source>
        <dbReference type="ARBA" id="ARBA00022598"/>
    </source>
</evidence>
<sequence length="1308" mass="142954">MVVLRFFSRPAVPAAKHAEISERLRVVTDGKVTELVETESCYYVNVNGGVNAEQEEKLRWLLRPTHDQALAAEPSEFIVEVGPRLNFETASSTQAVGICHTIGLDHITRIEKCTRYLICCSTADAGLIAKVHEVLHDKMTEQIYEKPLGTFELEQKPEPWSEVDIVGQGRFALEECSKELGLAFDDWDLDYYTNLFKNKLKRNPTTVECFDLAQSNSEHSRHWFFKGNLVIDGKAEKQNLFEIIQDTQKASNPNNVIAFSDNSSAIKGYRTQVWIPEDPCGPSKLKVVSKERHLLFTAETHNFPTGVAPFSGATTGTGGRIRDTHATGRGSHEIAGTAGYSFGNLHIPGYDLPWEDKWEYPPNFASPLQIAVEASNGASDYGNKFGEPVLAGFSRSFGMRLANGERKEFVKPIMFSAGLGCIDADTCTKIAPEKGMFVVKLGGPVYRIGVGGGAASSVVVQGDQSAKLDFDAVQRGDPEMGQKLHRLVRACVERGIDSNPIQSIHDQGAGGNGNVLKEISEPAGAVIRTKNFQLGDPTINTLELWGAEYQENDAILCRPRDKEVIERIARRERCPVNFVGEITGTGKIVLEEHEGQKRPPVDLDLESVLGHMPSKTFKLDSYKPPLRELSLPSNLQITDALHRVLRLPSVASKRFLTNKVDRCVTGLVAQQQCVGPLHTPLADVAVVALSYFDKVGGASSIGEQPIKGILCPAAGARMSVAEAVTNLMFARISSLRDVKCSGNWMWPAKLPGEGGALVEACKAMCATMKTLGIAVDGGKDSLSMAARVSKETVKSPGTIVVSCYAPCPDITLTVTPDVKGPWTGITTSLVHVSLSPGKARLGGSALAQVYKQLGEQVSDLEDPTLLKAAFEVTQRLVTEKKILAGHDVSDGGVITCVLEMLFAGNCGATLNILSNGNEVAALFNEEAGFVLEVTNSECEATIAAFNATGAKCVKIGETTVSGPRSKITITCGASKIESEVAELRDIWEATSFELENYQTNRDCAAQERRNLRNRTTPPYKLTEKISLQLPRNITSWTIRAVVLREEGINSDREMQAALHLAGFEAWDVTMTDLLDGRVTLDEFRGVVFPGGFSYADVLGSGRGWAAGFKYHEKLRAQLDAFKSRNDTFSLGVCNGCQLMALLGWVSPDKHGKPGVSLRQNVSGRFECRYNTVRIEDTNNIWLKGMEGAILGCWTAHGEGRFDFENADLMAACENKNLVSIRYVDDSGAPTQVYPLNPNGSPNAIAGLTSECGRHLALMPHPERCFLPWQCPHWPVDRKRDAERWASANASPWLQIFVNAHKWATNNQH</sequence>
<evidence type="ECO:0000256" key="10">
    <source>
        <dbReference type="ARBA" id="ARBA00022755"/>
    </source>
</evidence>
<dbReference type="Gene3D" id="3.40.50.880">
    <property type="match status" value="1"/>
</dbReference>
<dbReference type="Gene3D" id="3.30.1330.10">
    <property type="entry name" value="PurM-like, N-terminal domain"/>
    <property type="match status" value="2"/>
</dbReference>
<dbReference type="FunFam" id="3.30.1330.10:FF:000007">
    <property type="entry name" value="Phosphoribosylformylglycinamidine synthase, putative"/>
    <property type="match status" value="1"/>
</dbReference>
<reference evidence="22 23" key="1">
    <citation type="journal article" date="2017" name="Gigascience">
        <title>Draft genome of the honey bee ectoparasitic mite, Tropilaelaps mercedesae, is shaped by the parasitic life history.</title>
        <authorList>
            <person name="Dong X."/>
            <person name="Armstrong S.D."/>
            <person name="Xia D."/>
            <person name="Makepeace B.L."/>
            <person name="Darby A.C."/>
            <person name="Kadowaki T."/>
        </authorList>
    </citation>
    <scope>NUCLEOTIDE SEQUENCE [LARGE SCALE GENOMIC DNA]</scope>
    <source>
        <strain evidence="22">Wuxi-XJTLU</strain>
    </source>
</reference>
<dbReference type="InterPro" id="IPR041609">
    <property type="entry name" value="PurL_linker"/>
</dbReference>
<dbReference type="SUPFAM" id="SSF52317">
    <property type="entry name" value="Class I glutamine amidotransferase-like"/>
    <property type="match status" value="1"/>
</dbReference>
<keyword evidence="5" id="KW-0963">Cytoplasm</keyword>
<dbReference type="FunFam" id="1.10.8.750:FF:000001">
    <property type="entry name" value="Putative phosphoribosylformylglycinamidine synthase"/>
    <property type="match status" value="1"/>
</dbReference>
<evidence type="ECO:0000256" key="14">
    <source>
        <dbReference type="ARBA" id="ARBA00029823"/>
    </source>
</evidence>
<dbReference type="CDD" id="cd02204">
    <property type="entry name" value="PurL_repeat2"/>
    <property type="match status" value="1"/>
</dbReference>
<feature type="domain" description="PurM-like C-terminal" evidence="18">
    <location>
        <begin position="839"/>
        <end position="961"/>
    </location>
</feature>
<feature type="domain" description="FGAR-AT PurM N-terminal-like" evidence="21">
    <location>
        <begin position="652"/>
        <end position="806"/>
    </location>
</feature>
<comment type="similarity">
    <text evidence="3">In the N-terminal section; belongs to the FGAMS family.</text>
</comment>
<dbReference type="SUPFAM" id="SSF56042">
    <property type="entry name" value="PurM C-terminal domain-like"/>
    <property type="match status" value="2"/>
</dbReference>
<dbReference type="SMART" id="SM01211">
    <property type="entry name" value="GATase_5"/>
    <property type="match status" value="1"/>
</dbReference>
<dbReference type="Pfam" id="PF18072">
    <property type="entry name" value="FGAR-AT_linker"/>
    <property type="match status" value="1"/>
</dbReference>
<dbReference type="InterPro" id="IPR055181">
    <property type="entry name" value="FGAR-AT_PurM_N-like"/>
</dbReference>
<keyword evidence="6" id="KW-0597">Phosphoprotein</keyword>
<name>A0A1V9Y1C1_9ACAR</name>
<dbReference type="Pfam" id="PF02769">
    <property type="entry name" value="AIRS_C"/>
    <property type="match status" value="2"/>
</dbReference>
<dbReference type="GO" id="GO:0005737">
    <property type="term" value="C:cytoplasm"/>
    <property type="evidence" value="ECO:0007669"/>
    <property type="project" value="UniProtKB-SubCell"/>
</dbReference>
<dbReference type="FunFam" id="3.30.1330.10:FF:000010">
    <property type="entry name" value="Phosphoribosylformylglycinamidine synthase"/>
    <property type="match status" value="1"/>
</dbReference>
<dbReference type="PROSITE" id="PS51273">
    <property type="entry name" value="GATASE_TYPE_1"/>
    <property type="match status" value="1"/>
</dbReference>
<dbReference type="InterPro" id="IPR036604">
    <property type="entry name" value="PurS-like_sf"/>
</dbReference>
<dbReference type="FunCoup" id="A0A1V9Y1C1">
    <property type="interactions" value="1622"/>
</dbReference>
<dbReference type="SUPFAM" id="SSF82697">
    <property type="entry name" value="PurS-like"/>
    <property type="match status" value="1"/>
</dbReference>
<keyword evidence="13" id="KW-0315">Glutamine amidotransferase</keyword>
<comment type="pathway">
    <text evidence="2">Purine metabolism; IMP biosynthesis via de novo pathway; 5-amino-1-(5-phospho-D-ribosyl)imidazole from N(2)-formyl-N(1)-(5-phospho-D-ribosyl)glycinamide: step 1/2.</text>
</comment>
<keyword evidence="7" id="KW-0436">Ligase</keyword>
<dbReference type="Proteomes" id="UP000192247">
    <property type="component" value="Unassembled WGS sequence"/>
</dbReference>
<evidence type="ECO:0000259" key="20">
    <source>
        <dbReference type="Pfam" id="PF18076"/>
    </source>
</evidence>
<gene>
    <name evidence="22" type="ORF">BIW11_05643</name>
</gene>
<organism evidence="22 23">
    <name type="scientific">Tropilaelaps mercedesae</name>
    <dbReference type="NCBI Taxonomy" id="418985"/>
    <lineage>
        <taxon>Eukaryota</taxon>
        <taxon>Metazoa</taxon>
        <taxon>Ecdysozoa</taxon>
        <taxon>Arthropoda</taxon>
        <taxon>Chelicerata</taxon>
        <taxon>Arachnida</taxon>
        <taxon>Acari</taxon>
        <taxon>Parasitiformes</taxon>
        <taxon>Mesostigmata</taxon>
        <taxon>Gamasina</taxon>
        <taxon>Dermanyssoidea</taxon>
        <taxon>Laelapidae</taxon>
        <taxon>Tropilaelaps</taxon>
    </lineage>
</organism>
<dbReference type="InterPro" id="IPR040707">
    <property type="entry name" value="FGAR-AT_N"/>
</dbReference>
<dbReference type="PANTHER" id="PTHR10099:SF1">
    <property type="entry name" value="PHOSPHORIBOSYLFORMYLGLYCINAMIDINE SYNTHASE"/>
    <property type="match status" value="1"/>
</dbReference>
<keyword evidence="10" id="KW-0658">Purine biosynthesis</keyword>
<dbReference type="Pfam" id="PF18076">
    <property type="entry name" value="FGAR-AT_N"/>
    <property type="match status" value="1"/>
</dbReference>
<evidence type="ECO:0000256" key="17">
    <source>
        <dbReference type="ARBA" id="ARBA00071729"/>
    </source>
</evidence>
<evidence type="ECO:0000256" key="9">
    <source>
        <dbReference type="ARBA" id="ARBA00022741"/>
    </source>
</evidence>
<evidence type="ECO:0000256" key="13">
    <source>
        <dbReference type="ARBA" id="ARBA00022962"/>
    </source>
</evidence>
<dbReference type="NCBIfam" id="TIGR01735">
    <property type="entry name" value="FGAM_synt"/>
    <property type="match status" value="1"/>
</dbReference>
<evidence type="ECO:0000256" key="12">
    <source>
        <dbReference type="ARBA" id="ARBA00022842"/>
    </source>
</evidence>
<protein>
    <recommendedName>
        <fullName evidence="17">Phosphoribosylformylglycinamidine synthase</fullName>
        <ecNumber evidence="4">6.3.5.3</ecNumber>
    </recommendedName>
    <alternativeName>
        <fullName evidence="15">Formylglycinamide ribonucleotide amidotransferase</fullName>
    </alternativeName>
    <alternativeName>
        <fullName evidence="14">Formylglycinamide ribotide amidotransferase</fullName>
    </alternativeName>
</protein>
<dbReference type="UniPathway" id="UPA00074">
    <property type="reaction ID" value="UER00128"/>
</dbReference>
<dbReference type="CDD" id="cd01740">
    <property type="entry name" value="GATase1_FGAR_AT"/>
    <property type="match status" value="1"/>
</dbReference>
<evidence type="ECO:0000313" key="22">
    <source>
        <dbReference type="EMBL" id="OQR79567.1"/>
    </source>
</evidence>
<evidence type="ECO:0000256" key="3">
    <source>
        <dbReference type="ARBA" id="ARBA00008608"/>
    </source>
</evidence>
<evidence type="ECO:0000256" key="8">
    <source>
        <dbReference type="ARBA" id="ARBA00022723"/>
    </source>
</evidence>
<evidence type="ECO:0000259" key="19">
    <source>
        <dbReference type="Pfam" id="PF18072"/>
    </source>
</evidence>
<dbReference type="InterPro" id="IPR010073">
    <property type="entry name" value="PurL_large"/>
</dbReference>
<keyword evidence="23" id="KW-1185">Reference proteome</keyword>
<comment type="caution">
    <text evidence="22">The sequence shown here is derived from an EMBL/GenBank/DDBJ whole genome shotgun (WGS) entry which is preliminary data.</text>
</comment>
<dbReference type="Gene3D" id="3.90.650.10">
    <property type="entry name" value="PurM-like C-terminal domain"/>
    <property type="match status" value="2"/>
</dbReference>
<dbReference type="GO" id="GO:0004642">
    <property type="term" value="F:phosphoribosylformylglycinamidine synthase activity"/>
    <property type="evidence" value="ECO:0007669"/>
    <property type="project" value="UniProtKB-EC"/>
</dbReference>
<keyword evidence="9" id="KW-0547">Nucleotide-binding</keyword>
<keyword evidence="8" id="KW-0479">Metal-binding</keyword>
<feature type="domain" description="Phosphoribosylformylglycinamidine synthase linker" evidence="19">
    <location>
        <begin position="173"/>
        <end position="222"/>
    </location>
</feature>
<evidence type="ECO:0000256" key="15">
    <source>
        <dbReference type="ARBA" id="ARBA00032632"/>
    </source>
</evidence>
<dbReference type="InParanoid" id="A0A1V9Y1C1"/>
<dbReference type="GO" id="GO:0005524">
    <property type="term" value="F:ATP binding"/>
    <property type="evidence" value="ECO:0007669"/>
    <property type="project" value="UniProtKB-KW"/>
</dbReference>
<dbReference type="Pfam" id="PF22689">
    <property type="entry name" value="FGAR-AT_PurM_N-like"/>
    <property type="match status" value="1"/>
</dbReference>
<comment type="subcellular location">
    <subcellularLocation>
        <location evidence="1">Cytoplasm</location>
    </subcellularLocation>
</comment>
<evidence type="ECO:0000256" key="6">
    <source>
        <dbReference type="ARBA" id="ARBA00022553"/>
    </source>
</evidence>
<dbReference type="PANTHER" id="PTHR10099">
    <property type="entry name" value="PHOSPHORIBOSYLFORMYLGLYCINAMIDINE SYNTHASE"/>
    <property type="match status" value="1"/>
</dbReference>